<keyword evidence="8" id="KW-1185">Reference proteome</keyword>
<evidence type="ECO:0000259" key="6">
    <source>
        <dbReference type="Pfam" id="PF01699"/>
    </source>
</evidence>
<dbReference type="InterPro" id="IPR004837">
    <property type="entry name" value="NaCa_Exmemb"/>
</dbReference>
<evidence type="ECO:0000313" key="8">
    <source>
        <dbReference type="Proteomes" id="UP001597092"/>
    </source>
</evidence>
<dbReference type="InterPro" id="IPR044880">
    <property type="entry name" value="NCX_ion-bd_dom_sf"/>
</dbReference>
<evidence type="ECO:0000256" key="1">
    <source>
        <dbReference type="ARBA" id="ARBA00004141"/>
    </source>
</evidence>
<feature type="transmembrane region" description="Helical" evidence="5">
    <location>
        <begin position="166"/>
        <end position="185"/>
    </location>
</feature>
<accession>A0ABD6DXG3</accession>
<keyword evidence="4 5" id="KW-0472">Membrane</keyword>
<feature type="transmembrane region" description="Helical" evidence="5">
    <location>
        <begin position="29"/>
        <end position="48"/>
    </location>
</feature>
<comment type="caution">
    <text evidence="7">The sequence shown here is derived from an EMBL/GenBank/DDBJ whole genome shotgun (WGS) entry which is preliminary data.</text>
</comment>
<dbReference type="Gene3D" id="1.20.1420.30">
    <property type="entry name" value="NCX, central ion-binding region"/>
    <property type="match status" value="1"/>
</dbReference>
<evidence type="ECO:0000313" key="7">
    <source>
        <dbReference type="EMBL" id="MFD1686257.1"/>
    </source>
</evidence>
<evidence type="ECO:0000256" key="2">
    <source>
        <dbReference type="ARBA" id="ARBA00022692"/>
    </source>
</evidence>
<reference evidence="7 8" key="1">
    <citation type="journal article" date="2019" name="Int. J. Syst. Evol. Microbiol.">
        <title>The Global Catalogue of Microorganisms (GCM) 10K type strain sequencing project: providing services to taxonomists for standard genome sequencing and annotation.</title>
        <authorList>
            <consortium name="The Broad Institute Genomics Platform"/>
            <consortium name="The Broad Institute Genome Sequencing Center for Infectious Disease"/>
            <person name="Wu L."/>
            <person name="Ma J."/>
        </authorList>
    </citation>
    <scope>NUCLEOTIDE SEQUENCE [LARGE SCALE GENOMIC DNA]</scope>
    <source>
        <strain evidence="7 8">CGMCC 1.10387</strain>
    </source>
</reference>
<keyword evidence="3 5" id="KW-1133">Transmembrane helix</keyword>
<feature type="domain" description="Sodium/calcium exchanger membrane region" evidence="6">
    <location>
        <begin position="6"/>
        <end position="140"/>
    </location>
</feature>
<dbReference type="GO" id="GO:0016020">
    <property type="term" value="C:membrane"/>
    <property type="evidence" value="ECO:0007669"/>
    <property type="project" value="UniProtKB-SubCell"/>
</dbReference>
<feature type="transmembrane region" description="Helical" evidence="5">
    <location>
        <begin position="263"/>
        <end position="283"/>
    </location>
</feature>
<feature type="transmembrane region" description="Helical" evidence="5">
    <location>
        <begin position="101"/>
        <end position="119"/>
    </location>
</feature>
<dbReference type="EMBL" id="JBHUDP010000003">
    <property type="protein sequence ID" value="MFD1686257.1"/>
    <property type="molecule type" value="Genomic_DNA"/>
</dbReference>
<feature type="transmembrane region" description="Helical" evidence="5">
    <location>
        <begin position="200"/>
        <end position="222"/>
    </location>
</feature>
<organism evidence="7 8">
    <name type="scientific">Halobellus litoreus</name>
    <dbReference type="NCBI Taxonomy" id="755310"/>
    <lineage>
        <taxon>Archaea</taxon>
        <taxon>Methanobacteriati</taxon>
        <taxon>Methanobacteriota</taxon>
        <taxon>Stenosarchaea group</taxon>
        <taxon>Halobacteria</taxon>
        <taxon>Halobacteriales</taxon>
        <taxon>Haloferacaceae</taxon>
        <taxon>Halobellus</taxon>
    </lineage>
</organism>
<comment type="subcellular location">
    <subcellularLocation>
        <location evidence="1">Membrane</location>
        <topology evidence="1">Multi-pass membrane protein</topology>
    </subcellularLocation>
</comment>
<dbReference type="PANTHER" id="PTHR10846:SF8">
    <property type="entry name" value="INNER MEMBRANE PROTEIN YRBG"/>
    <property type="match status" value="1"/>
</dbReference>
<evidence type="ECO:0000256" key="3">
    <source>
        <dbReference type="ARBA" id="ARBA00022989"/>
    </source>
</evidence>
<dbReference type="PANTHER" id="PTHR10846">
    <property type="entry name" value="SODIUM/POTASSIUM/CALCIUM EXCHANGER"/>
    <property type="match status" value="1"/>
</dbReference>
<proteinExistence type="predicted"/>
<sequence>MLLEGGGFLLGLTLLLVGADRTVDAAAELALYYGLSTFFIGVTIVSIGTSIPEMTTSIYAALYSAGDLLVGNIVGSETAQITLAIGVVALIARIEAERKNVLVYGGAMVLAMIIMILVLEDGEIIRSEGFLMMIAYVAFIHDLYSHEGGEEVTTEVVEERAPPRKAVPWIVAGIALVVVGGHLMVTNGVAIARLIGIPEFLVGLLTGLGTTTPEIAVAGLAAKRGDAGISVGSLLGSNITDPVFSLGIGALVADVAVTSPQAVFVSTGYMLFVSLVVLGVMYWRRGIGRRGAVVCVLLYLPSFVLF</sequence>
<name>A0ABD6DXG3_9EURY</name>
<evidence type="ECO:0000256" key="4">
    <source>
        <dbReference type="ARBA" id="ARBA00023136"/>
    </source>
</evidence>
<evidence type="ECO:0000256" key="5">
    <source>
        <dbReference type="SAM" id="Phobius"/>
    </source>
</evidence>
<dbReference type="InterPro" id="IPR004481">
    <property type="entry name" value="K/Na/Ca-exchanger"/>
</dbReference>
<keyword evidence="2 5" id="KW-0812">Transmembrane</keyword>
<dbReference type="AlphaFoldDB" id="A0ABD6DXG3"/>
<dbReference type="RefSeq" id="WP_256308883.1">
    <property type="nucleotide sequence ID" value="NZ_JANHAW010000003.1"/>
</dbReference>
<feature type="domain" description="Sodium/calcium exchanger membrane region" evidence="6">
    <location>
        <begin position="167"/>
        <end position="300"/>
    </location>
</feature>
<gene>
    <name evidence="7" type="ORF">ACFSAS_11595</name>
</gene>
<dbReference type="Proteomes" id="UP001597092">
    <property type="component" value="Unassembled WGS sequence"/>
</dbReference>
<protein>
    <submittedName>
        <fullName evidence="7">Sodium:calcium antiporter</fullName>
    </submittedName>
</protein>
<dbReference type="Pfam" id="PF01699">
    <property type="entry name" value="Na_Ca_ex"/>
    <property type="match status" value="2"/>
</dbReference>